<feature type="compositionally biased region" description="Polar residues" evidence="1">
    <location>
        <begin position="18"/>
        <end position="47"/>
    </location>
</feature>
<comment type="caution">
    <text evidence="2">The sequence shown here is derived from an EMBL/GenBank/DDBJ whole genome shotgun (WGS) entry which is preliminary data.</text>
</comment>
<organism evidence="2 3">
    <name type="scientific">Pleurodeles waltl</name>
    <name type="common">Iberian ribbed newt</name>
    <dbReference type="NCBI Taxonomy" id="8319"/>
    <lineage>
        <taxon>Eukaryota</taxon>
        <taxon>Metazoa</taxon>
        <taxon>Chordata</taxon>
        <taxon>Craniata</taxon>
        <taxon>Vertebrata</taxon>
        <taxon>Euteleostomi</taxon>
        <taxon>Amphibia</taxon>
        <taxon>Batrachia</taxon>
        <taxon>Caudata</taxon>
        <taxon>Salamandroidea</taxon>
        <taxon>Salamandridae</taxon>
        <taxon>Pleurodelinae</taxon>
        <taxon>Pleurodeles</taxon>
    </lineage>
</organism>
<reference evidence="2" key="1">
    <citation type="journal article" date="2022" name="bioRxiv">
        <title>Sequencing and chromosome-scale assembly of the giantPleurodeles waltlgenome.</title>
        <authorList>
            <person name="Brown T."/>
            <person name="Elewa A."/>
            <person name="Iarovenko S."/>
            <person name="Subramanian E."/>
            <person name="Araus A.J."/>
            <person name="Petzold A."/>
            <person name="Susuki M."/>
            <person name="Suzuki K.-i.T."/>
            <person name="Hayashi T."/>
            <person name="Toyoda A."/>
            <person name="Oliveira C."/>
            <person name="Osipova E."/>
            <person name="Leigh N.D."/>
            <person name="Simon A."/>
            <person name="Yun M.H."/>
        </authorList>
    </citation>
    <scope>NUCLEOTIDE SEQUENCE</scope>
    <source>
        <strain evidence="2">20211129_DDA</strain>
        <tissue evidence="2">Liver</tissue>
    </source>
</reference>
<sequence>MWAGGPIPTRQCGPRVTGLSNGPAQSSPFAGSASVSDRSPRLTTELRSAQEESRRGSGAAMLFPGPSGRAP</sequence>
<dbReference type="Proteomes" id="UP001066276">
    <property type="component" value="Chromosome 8"/>
</dbReference>
<protein>
    <submittedName>
        <fullName evidence="2">Uncharacterized protein</fullName>
    </submittedName>
</protein>
<feature type="region of interest" description="Disordered" evidence="1">
    <location>
        <begin position="1"/>
        <end position="71"/>
    </location>
</feature>
<evidence type="ECO:0000256" key="1">
    <source>
        <dbReference type="SAM" id="MobiDB-lite"/>
    </source>
</evidence>
<dbReference type="EMBL" id="JANPWB010000012">
    <property type="protein sequence ID" value="KAJ1115536.1"/>
    <property type="molecule type" value="Genomic_DNA"/>
</dbReference>
<name>A0AAV7NHJ6_PLEWA</name>
<evidence type="ECO:0000313" key="3">
    <source>
        <dbReference type="Proteomes" id="UP001066276"/>
    </source>
</evidence>
<accession>A0AAV7NHJ6</accession>
<dbReference type="AlphaFoldDB" id="A0AAV7NHJ6"/>
<proteinExistence type="predicted"/>
<evidence type="ECO:0000313" key="2">
    <source>
        <dbReference type="EMBL" id="KAJ1115536.1"/>
    </source>
</evidence>
<keyword evidence="3" id="KW-1185">Reference proteome</keyword>
<gene>
    <name evidence="2" type="ORF">NDU88_003760</name>
</gene>